<protein>
    <submittedName>
        <fullName evidence="2">Uncharacterized protein</fullName>
    </submittedName>
</protein>
<accession>A0AA96VNM5</accession>
<gene>
    <name evidence="2" type="ORF">MmiEs2_16290</name>
</gene>
<dbReference type="EMBL" id="CP131062">
    <property type="protein sequence ID" value="WNY29402.1"/>
    <property type="molecule type" value="Genomic_DNA"/>
</dbReference>
<evidence type="ECO:0000313" key="2">
    <source>
        <dbReference type="EMBL" id="WNY29402.1"/>
    </source>
</evidence>
<name>A0AA96VNM5_9EURY</name>
<feature type="transmembrane region" description="Helical" evidence="1">
    <location>
        <begin position="46"/>
        <end position="66"/>
    </location>
</feature>
<dbReference type="Proteomes" id="UP001302662">
    <property type="component" value="Chromosome"/>
</dbReference>
<evidence type="ECO:0000256" key="1">
    <source>
        <dbReference type="SAM" id="Phobius"/>
    </source>
</evidence>
<keyword evidence="3" id="KW-1185">Reference proteome</keyword>
<keyword evidence="1" id="KW-1133">Transmembrane helix</keyword>
<keyword evidence="1" id="KW-0472">Membrane</keyword>
<dbReference type="RefSeq" id="WP_316559380.1">
    <property type="nucleotide sequence ID" value="NZ_CP131062.1"/>
</dbReference>
<dbReference type="AlphaFoldDB" id="A0AA96VNM5"/>
<dbReference type="GeneID" id="85198096"/>
<organism evidence="2 3">
    <name type="scientific">Methanimicrococcus stummii</name>
    <dbReference type="NCBI Taxonomy" id="3028294"/>
    <lineage>
        <taxon>Archaea</taxon>
        <taxon>Methanobacteriati</taxon>
        <taxon>Methanobacteriota</taxon>
        <taxon>Stenosarchaea group</taxon>
        <taxon>Methanomicrobia</taxon>
        <taxon>Methanosarcinales</taxon>
        <taxon>Methanosarcinaceae</taxon>
        <taxon>Methanimicrococcus</taxon>
    </lineage>
</organism>
<dbReference type="KEGG" id="mees:MmiEs2_16290"/>
<feature type="transmembrane region" description="Helical" evidence="1">
    <location>
        <begin position="78"/>
        <end position="96"/>
    </location>
</feature>
<keyword evidence="1" id="KW-0812">Transmembrane</keyword>
<evidence type="ECO:0000313" key="3">
    <source>
        <dbReference type="Proteomes" id="UP001302662"/>
    </source>
</evidence>
<sequence length="311" mass="35844">MDLFLTFGLLITLISGIYYAQKENFFVVFSKKYNQFPVRLILTVPIFSGVCFGLSLGLYILIILLVPTDLIELIVSTFTPYIGLTLPIISNIIIIITTDKYVIGQKETKENLDKTDLFIYLPIHQYRNFGGKLYGTKFEYPTRIKGDLVFGVQKTDLIIDERELKGIDFAYTFNGEIVVSKEILQILNDFNLTGFKTRPIQNTNGSVNNNYLQIITTHIMPKVSDETKMVYEQWIHASKIVINTEIYYDKKVLSETLDFNQTLETFGSEGYAFTPPTKYWIVSKKARSVLIDELKQNEFDFIPIHLIDEKD</sequence>
<reference evidence="2 3" key="1">
    <citation type="submission" date="2023-07" db="EMBL/GenBank/DDBJ databases">
        <title>Closed genome sequence of Methanimicrococcus sp. Es2.</title>
        <authorList>
            <person name="Protasov E."/>
            <person name="Platt K."/>
            <person name="Reeh H."/>
            <person name="Poehlein A."/>
            <person name="Daniel R."/>
            <person name="Brune A."/>
        </authorList>
    </citation>
    <scope>NUCLEOTIDE SEQUENCE [LARGE SCALE GENOMIC DNA]</scope>
    <source>
        <strain evidence="2 3">Es2</strain>
    </source>
</reference>
<proteinExistence type="predicted"/>